<dbReference type="SMART" id="SM00320">
    <property type="entry name" value="WD40"/>
    <property type="match status" value="3"/>
</dbReference>
<sequence length="221" mass="24949">MRLWNVGSGRELSVIRNDPANTVQNVSFSPNGRLIALASYTTVRLWDIESEREIAMFEDHADKVSFSPDGRYLALGGDNYGIIAGSDSKNTVRLWEMESGKKIAVFTGHTDPVRSVSFSPDGKYIASGSNDKTIRLWDVRPYTLFLHNSKPTPLYHTFIEAVKFLWQLDVQGLEIIKTNRRIPADLEKYSTLLAPPPPNQSKFDQVLEWAEKQRGNATPIH</sequence>
<comment type="caution">
    <text evidence="4">The sequence shown here is derived from an EMBL/GenBank/DDBJ whole genome shotgun (WGS) entry which is preliminary data.</text>
</comment>
<evidence type="ECO:0000256" key="2">
    <source>
        <dbReference type="ARBA" id="ARBA00022737"/>
    </source>
</evidence>
<dbReference type="InterPro" id="IPR011047">
    <property type="entry name" value="Quinoprotein_ADH-like_sf"/>
</dbReference>
<gene>
    <name evidence="4" type="ORF">H206_01721</name>
</gene>
<dbReference type="InterPro" id="IPR019775">
    <property type="entry name" value="WD40_repeat_CS"/>
</dbReference>
<feature type="repeat" description="WD" evidence="3">
    <location>
        <begin position="16"/>
        <end position="56"/>
    </location>
</feature>
<dbReference type="PANTHER" id="PTHR19879:SF9">
    <property type="entry name" value="TRANSCRIPTION INITIATION FACTOR TFIID SUBUNIT 5"/>
    <property type="match status" value="1"/>
</dbReference>
<dbReference type="InterPro" id="IPR001680">
    <property type="entry name" value="WD40_rpt"/>
</dbReference>
<keyword evidence="2" id="KW-0677">Repeat</keyword>
<keyword evidence="1 3" id="KW-0853">WD repeat</keyword>
<evidence type="ECO:0000313" key="5">
    <source>
        <dbReference type="Proteomes" id="UP000287853"/>
    </source>
</evidence>
<evidence type="ECO:0000313" key="4">
    <source>
        <dbReference type="EMBL" id="RWX44441.1"/>
    </source>
</evidence>
<dbReference type="PANTHER" id="PTHR19879">
    <property type="entry name" value="TRANSCRIPTION INITIATION FACTOR TFIID"/>
    <property type="match status" value="1"/>
</dbReference>
<feature type="repeat" description="WD" evidence="3">
    <location>
        <begin position="106"/>
        <end position="140"/>
    </location>
</feature>
<dbReference type="Gene3D" id="2.130.10.10">
    <property type="entry name" value="YVTN repeat-like/Quinoprotein amine dehydrogenase"/>
    <property type="match status" value="2"/>
</dbReference>
<keyword evidence="5" id="KW-1185">Reference proteome</keyword>
<dbReference type="EMBL" id="MTKO01000094">
    <property type="protein sequence ID" value="RWX44441.1"/>
    <property type="molecule type" value="Genomic_DNA"/>
</dbReference>
<dbReference type="Proteomes" id="UP000287853">
    <property type="component" value="Unassembled WGS sequence"/>
</dbReference>
<accession>A0A3S3U5V0</accession>
<dbReference type="AlphaFoldDB" id="A0A3S3U5V0"/>
<dbReference type="SUPFAM" id="SSF50998">
    <property type="entry name" value="Quinoprotein alcohol dehydrogenase-like"/>
    <property type="match status" value="1"/>
</dbReference>
<dbReference type="PROSITE" id="PS50082">
    <property type="entry name" value="WD_REPEATS_2"/>
    <property type="match status" value="2"/>
</dbReference>
<dbReference type="PROSITE" id="PS50294">
    <property type="entry name" value="WD_REPEATS_REGION"/>
    <property type="match status" value="1"/>
</dbReference>
<dbReference type="InterPro" id="IPR020472">
    <property type="entry name" value="WD40_PAC1"/>
</dbReference>
<organism evidence="4 5">
    <name type="scientific">Candidatus Electrothrix aarhusensis</name>
    <dbReference type="NCBI Taxonomy" id="1859131"/>
    <lineage>
        <taxon>Bacteria</taxon>
        <taxon>Pseudomonadati</taxon>
        <taxon>Thermodesulfobacteriota</taxon>
        <taxon>Desulfobulbia</taxon>
        <taxon>Desulfobulbales</taxon>
        <taxon>Desulfobulbaceae</taxon>
        <taxon>Candidatus Electrothrix</taxon>
    </lineage>
</organism>
<proteinExistence type="predicted"/>
<reference evidence="4 5" key="1">
    <citation type="submission" date="2017-01" db="EMBL/GenBank/DDBJ databases">
        <title>The cable genome- insights into the physiology and evolution of filamentous bacteria capable of sulfide oxidation via long distance electron transfer.</title>
        <authorList>
            <person name="Schreiber L."/>
            <person name="Bjerg J.T."/>
            <person name="Boggild A."/>
            <person name="Van De Vossenberg J."/>
            <person name="Meysman F."/>
            <person name="Nielsen L.P."/>
            <person name="Schramm A."/>
            <person name="Kjeldsen K.U."/>
        </authorList>
    </citation>
    <scope>NUCLEOTIDE SEQUENCE [LARGE SCALE GENOMIC DNA]</scope>
    <source>
        <strain evidence="4">MCF</strain>
    </source>
</reference>
<evidence type="ECO:0000256" key="3">
    <source>
        <dbReference type="PROSITE-ProRule" id="PRU00221"/>
    </source>
</evidence>
<protein>
    <submittedName>
        <fullName evidence="4">WD domain-containing protein, G-beta repeat-containing protein</fullName>
    </submittedName>
</protein>
<name>A0A3S3U5V0_9BACT</name>
<evidence type="ECO:0000256" key="1">
    <source>
        <dbReference type="ARBA" id="ARBA00022574"/>
    </source>
</evidence>
<dbReference type="InterPro" id="IPR015943">
    <property type="entry name" value="WD40/YVTN_repeat-like_dom_sf"/>
</dbReference>
<dbReference type="PROSITE" id="PS00678">
    <property type="entry name" value="WD_REPEATS_1"/>
    <property type="match status" value="1"/>
</dbReference>
<dbReference type="Pfam" id="PF00400">
    <property type="entry name" value="WD40"/>
    <property type="match status" value="3"/>
</dbReference>
<dbReference type="PRINTS" id="PR00320">
    <property type="entry name" value="GPROTEINBRPT"/>
</dbReference>